<sequence length="100" mass="11007">MKIFFFLLGAIMVTVLTLPETKATAMPDALAAPIGEADADALAAPIGEADADASINIDKLIKRYCKTYCKLNSIRASIRKRLRQKPARGLYVPNMYKCRC</sequence>
<dbReference type="Proteomes" id="UP000053097">
    <property type="component" value="Unassembled WGS sequence"/>
</dbReference>
<dbReference type="AlphaFoldDB" id="A0A026WDF9"/>
<feature type="signal peptide" evidence="1">
    <location>
        <begin position="1"/>
        <end position="23"/>
    </location>
</feature>
<keyword evidence="1" id="KW-0732">Signal</keyword>
<protein>
    <submittedName>
        <fullName evidence="2">Uncharacterized protein</fullName>
    </submittedName>
</protein>
<dbReference type="EMBL" id="KK107274">
    <property type="protein sequence ID" value="EZA53696.1"/>
    <property type="molecule type" value="Genomic_DNA"/>
</dbReference>
<reference evidence="2 3" key="1">
    <citation type="journal article" date="2014" name="Curr. Biol.">
        <title>The genome of the clonal raider ant Cerapachys biroi.</title>
        <authorList>
            <person name="Oxley P.R."/>
            <person name="Ji L."/>
            <person name="Fetter-Pruneda I."/>
            <person name="McKenzie S.K."/>
            <person name="Li C."/>
            <person name="Hu H."/>
            <person name="Zhang G."/>
            <person name="Kronauer D.J."/>
        </authorList>
    </citation>
    <scope>NUCLEOTIDE SEQUENCE [LARGE SCALE GENOMIC DNA]</scope>
</reference>
<keyword evidence="3" id="KW-1185">Reference proteome</keyword>
<name>A0A026WDF9_OOCBI</name>
<proteinExistence type="predicted"/>
<accession>A0A026WDF9</accession>
<organism evidence="2 3">
    <name type="scientific">Ooceraea biroi</name>
    <name type="common">Clonal raider ant</name>
    <name type="synonym">Cerapachys biroi</name>
    <dbReference type="NCBI Taxonomy" id="2015173"/>
    <lineage>
        <taxon>Eukaryota</taxon>
        <taxon>Metazoa</taxon>
        <taxon>Ecdysozoa</taxon>
        <taxon>Arthropoda</taxon>
        <taxon>Hexapoda</taxon>
        <taxon>Insecta</taxon>
        <taxon>Pterygota</taxon>
        <taxon>Neoptera</taxon>
        <taxon>Endopterygota</taxon>
        <taxon>Hymenoptera</taxon>
        <taxon>Apocrita</taxon>
        <taxon>Aculeata</taxon>
        <taxon>Formicoidea</taxon>
        <taxon>Formicidae</taxon>
        <taxon>Dorylinae</taxon>
        <taxon>Ooceraea</taxon>
    </lineage>
</organism>
<evidence type="ECO:0000313" key="3">
    <source>
        <dbReference type="Proteomes" id="UP000053097"/>
    </source>
</evidence>
<evidence type="ECO:0000256" key="1">
    <source>
        <dbReference type="SAM" id="SignalP"/>
    </source>
</evidence>
<evidence type="ECO:0000313" key="2">
    <source>
        <dbReference type="EMBL" id="EZA53696.1"/>
    </source>
</evidence>
<gene>
    <name evidence="2" type="ORF">X777_06803</name>
</gene>
<feature type="chain" id="PRO_5001541340" evidence="1">
    <location>
        <begin position="24"/>
        <end position="100"/>
    </location>
</feature>